<comment type="similarity">
    <text evidence="2">Belongs to the galactose-3-O-sulfotransferase family.</text>
</comment>
<evidence type="ECO:0000256" key="5">
    <source>
        <dbReference type="ARBA" id="ARBA00022968"/>
    </source>
</evidence>
<evidence type="ECO:0000313" key="11">
    <source>
        <dbReference type="Proteomes" id="UP000242188"/>
    </source>
</evidence>
<keyword evidence="5" id="KW-0735">Signal-anchor</keyword>
<evidence type="ECO:0000256" key="6">
    <source>
        <dbReference type="ARBA" id="ARBA00022989"/>
    </source>
</evidence>
<comment type="caution">
    <text evidence="10">The sequence shown here is derived from an EMBL/GenBank/DDBJ whole genome shotgun (WGS) entry which is preliminary data.</text>
</comment>
<keyword evidence="9" id="KW-0325">Glycoprotein</keyword>
<comment type="subcellular location">
    <subcellularLocation>
        <location evidence="1">Golgi apparatus membrane</location>
        <topology evidence="1">Single-pass type II membrane protein</topology>
    </subcellularLocation>
</comment>
<dbReference type="EMBL" id="NEDP02002464">
    <property type="protein sequence ID" value="OWF50788.1"/>
    <property type="molecule type" value="Genomic_DNA"/>
</dbReference>
<dbReference type="InterPro" id="IPR009729">
    <property type="entry name" value="Gal-3-0_sulfotransfrase"/>
</dbReference>
<dbReference type="SUPFAM" id="SSF52540">
    <property type="entry name" value="P-loop containing nucleoside triphosphate hydrolases"/>
    <property type="match status" value="1"/>
</dbReference>
<protein>
    <submittedName>
        <fullName evidence="10">Galactose-3-O-sulfotransferase 3</fullName>
    </submittedName>
</protein>
<name>A0A210QQ15_MIZYE</name>
<dbReference type="InterPro" id="IPR027417">
    <property type="entry name" value="P-loop_NTPase"/>
</dbReference>
<dbReference type="GO" id="GO:0001733">
    <property type="term" value="F:galactosylceramide sulfotransferase activity"/>
    <property type="evidence" value="ECO:0007669"/>
    <property type="project" value="InterPro"/>
</dbReference>
<dbReference type="PANTHER" id="PTHR14647">
    <property type="entry name" value="GALACTOSE-3-O-SULFOTRANSFERASE"/>
    <property type="match status" value="1"/>
</dbReference>
<evidence type="ECO:0000256" key="2">
    <source>
        <dbReference type="ARBA" id="ARBA00008124"/>
    </source>
</evidence>
<dbReference type="PANTHER" id="PTHR14647:SF87">
    <property type="entry name" value="PUTATIVE-RELATED"/>
    <property type="match status" value="1"/>
</dbReference>
<keyword evidence="7" id="KW-0333">Golgi apparatus</keyword>
<keyword evidence="11" id="KW-1185">Reference proteome</keyword>
<dbReference type="AlphaFoldDB" id="A0A210QQ15"/>
<dbReference type="Pfam" id="PF06990">
    <property type="entry name" value="Gal-3-0_sulfotr"/>
    <property type="match status" value="1"/>
</dbReference>
<evidence type="ECO:0000256" key="1">
    <source>
        <dbReference type="ARBA" id="ARBA00004323"/>
    </source>
</evidence>
<evidence type="ECO:0000313" key="10">
    <source>
        <dbReference type="EMBL" id="OWF50788.1"/>
    </source>
</evidence>
<accession>A0A210QQ15</accession>
<evidence type="ECO:0000256" key="9">
    <source>
        <dbReference type="ARBA" id="ARBA00023180"/>
    </source>
</evidence>
<dbReference type="Proteomes" id="UP000242188">
    <property type="component" value="Unassembled WGS sequence"/>
</dbReference>
<evidence type="ECO:0000256" key="8">
    <source>
        <dbReference type="ARBA" id="ARBA00023136"/>
    </source>
</evidence>
<keyword evidence="3 10" id="KW-0808">Transferase</keyword>
<sequence length="382" mass="45329">MHYKIGRRSLLLGFCALVTTYSLRRYINFTVDEEETIREHILYRKEGSWSQTKYNLTGNPVNHIAFIKVPKAASTTVQNIFLRYGDEQNLNFALPRGRGGAGGELTSQFFFPPPKNRRYDISCTHVKYNRTHFSRALPTDTTYIGIVREPFSHFRSLIKFTRPKFVLDMPGENPVLEYLSRFEKYRNKTKITYKGWNLMARYFGFTDDLILTMDQILIQKYLLKLDEEMGIVLVFEYLEESIVLMRRILNWDLKYVLHGKLRVNKVEDNRLKFGTNVEKLHKSCYQLDYQLYEFFVQKLKEKLKDQPPDFYDELAYFRRTRMKYEDFCLSSISNDDNNASITFEGSAWNRPFVITWEHCKKLYIHDVTFLAMLKEKQHAGSP</sequence>
<gene>
    <name evidence="10" type="ORF">KP79_PYT00826</name>
</gene>
<reference evidence="10 11" key="1">
    <citation type="journal article" date="2017" name="Nat. Ecol. Evol.">
        <title>Scallop genome provides insights into evolution of bilaterian karyotype and development.</title>
        <authorList>
            <person name="Wang S."/>
            <person name="Zhang J."/>
            <person name="Jiao W."/>
            <person name="Li J."/>
            <person name="Xun X."/>
            <person name="Sun Y."/>
            <person name="Guo X."/>
            <person name="Huan P."/>
            <person name="Dong B."/>
            <person name="Zhang L."/>
            <person name="Hu X."/>
            <person name="Sun X."/>
            <person name="Wang J."/>
            <person name="Zhao C."/>
            <person name="Wang Y."/>
            <person name="Wang D."/>
            <person name="Huang X."/>
            <person name="Wang R."/>
            <person name="Lv J."/>
            <person name="Li Y."/>
            <person name="Zhang Z."/>
            <person name="Liu B."/>
            <person name="Lu W."/>
            <person name="Hui Y."/>
            <person name="Liang J."/>
            <person name="Zhou Z."/>
            <person name="Hou R."/>
            <person name="Li X."/>
            <person name="Liu Y."/>
            <person name="Li H."/>
            <person name="Ning X."/>
            <person name="Lin Y."/>
            <person name="Zhao L."/>
            <person name="Xing Q."/>
            <person name="Dou J."/>
            <person name="Li Y."/>
            <person name="Mao J."/>
            <person name="Guo H."/>
            <person name="Dou H."/>
            <person name="Li T."/>
            <person name="Mu C."/>
            <person name="Jiang W."/>
            <person name="Fu Q."/>
            <person name="Fu X."/>
            <person name="Miao Y."/>
            <person name="Liu J."/>
            <person name="Yu Q."/>
            <person name="Li R."/>
            <person name="Liao H."/>
            <person name="Li X."/>
            <person name="Kong Y."/>
            <person name="Jiang Z."/>
            <person name="Chourrout D."/>
            <person name="Li R."/>
            <person name="Bao Z."/>
        </authorList>
    </citation>
    <scope>NUCLEOTIDE SEQUENCE [LARGE SCALE GENOMIC DNA]</scope>
    <source>
        <strain evidence="10 11">PY_sf001</strain>
    </source>
</reference>
<proteinExistence type="inferred from homology"/>
<dbReference type="GO" id="GO:0009247">
    <property type="term" value="P:glycolipid biosynthetic process"/>
    <property type="evidence" value="ECO:0007669"/>
    <property type="project" value="InterPro"/>
</dbReference>
<evidence type="ECO:0000256" key="4">
    <source>
        <dbReference type="ARBA" id="ARBA00022692"/>
    </source>
</evidence>
<dbReference type="GO" id="GO:0000139">
    <property type="term" value="C:Golgi membrane"/>
    <property type="evidence" value="ECO:0007669"/>
    <property type="project" value="UniProtKB-SubCell"/>
</dbReference>
<evidence type="ECO:0000256" key="3">
    <source>
        <dbReference type="ARBA" id="ARBA00022679"/>
    </source>
</evidence>
<dbReference type="Gene3D" id="3.40.50.300">
    <property type="entry name" value="P-loop containing nucleotide triphosphate hydrolases"/>
    <property type="match status" value="1"/>
</dbReference>
<evidence type="ECO:0000256" key="7">
    <source>
        <dbReference type="ARBA" id="ARBA00023034"/>
    </source>
</evidence>
<keyword evidence="6" id="KW-1133">Transmembrane helix</keyword>
<keyword evidence="4" id="KW-0812">Transmembrane</keyword>
<keyword evidence="8" id="KW-0472">Membrane</keyword>
<organism evidence="10 11">
    <name type="scientific">Mizuhopecten yessoensis</name>
    <name type="common">Japanese scallop</name>
    <name type="synonym">Patinopecten yessoensis</name>
    <dbReference type="NCBI Taxonomy" id="6573"/>
    <lineage>
        <taxon>Eukaryota</taxon>
        <taxon>Metazoa</taxon>
        <taxon>Spiralia</taxon>
        <taxon>Lophotrochozoa</taxon>
        <taxon>Mollusca</taxon>
        <taxon>Bivalvia</taxon>
        <taxon>Autobranchia</taxon>
        <taxon>Pteriomorphia</taxon>
        <taxon>Pectinida</taxon>
        <taxon>Pectinoidea</taxon>
        <taxon>Pectinidae</taxon>
        <taxon>Mizuhopecten</taxon>
    </lineage>
</organism>
<dbReference type="OrthoDB" id="514299at2759"/>